<protein>
    <submittedName>
        <fullName evidence="1">Uncharacterized protein</fullName>
    </submittedName>
</protein>
<dbReference type="SUPFAM" id="SSF54928">
    <property type="entry name" value="RNA-binding domain, RBD"/>
    <property type="match status" value="1"/>
</dbReference>
<dbReference type="EnsemblMetazoa" id="PPA35411.1">
    <property type="protein sequence ID" value="PPA35411.1"/>
    <property type="gene ID" value="WBGene00273780"/>
</dbReference>
<reference evidence="1" key="2">
    <citation type="submission" date="2022-06" db="UniProtKB">
        <authorList>
            <consortium name="EnsemblMetazoa"/>
        </authorList>
    </citation>
    <scope>IDENTIFICATION</scope>
    <source>
        <strain evidence="1">PS312</strain>
    </source>
</reference>
<sequence length="276" mass="31035">MIVNPMAVAVATAAVFILAVLAAVPALSSYLGLPSQPLQTLLELQSHLKLQQEEKAKELTLEEKILKAVKLLDAKRGRMHFRNLTRLRILEAFKYRESPFEIINGVIVGNTIESESLNLTIAQRFVNTVSKNRTFSYRAETEGKKNYRIIMEAWNELEGHLTVANGYTMNDGKNKSIIRFGFIRESEAINISSIGSLCLRVKNLPASLLFTEFEMIVSPLEVSHTKFYYDYGQAIISFRSLDAVKKAAFMLDKLVVRGTMITVRSMKASVISRPSK</sequence>
<organism evidence="1 2">
    <name type="scientific">Pristionchus pacificus</name>
    <name type="common">Parasitic nematode worm</name>
    <dbReference type="NCBI Taxonomy" id="54126"/>
    <lineage>
        <taxon>Eukaryota</taxon>
        <taxon>Metazoa</taxon>
        <taxon>Ecdysozoa</taxon>
        <taxon>Nematoda</taxon>
        <taxon>Chromadorea</taxon>
        <taxon>Rhabditida</taxon>
        <taxon>Rhabditina</taxon>
        <taxon>Diplogasteromorpha</taxon>
        <taxon>Diplogasteroidea</taxon>
        <taxon>Neodiplogasteridae</taxon>
        <taxon>Pristionchus</taxon>
    </lineage>
</organism>
<name>A0A2A6B6S7_PRIPA</name>
<dbReference type="InterPro" id="IPR035979">
    <property type="entry name" value="RBD_domain_sf"/>
</dbReference>
<accession>A0A2A6B6S7</accession>
<dbReference type="Proteomes" id="UP000005239">
    <property type="component" value="Unassembled WGS sequence"/>
</dbReference>
<gene>
    <name evidence="1" type="primary">WBGene00273780</name>
</gene>
<proteinExistence type="predicted"/>
<dbReference type="CDD" id="cd00590">
    <property type="entry name" value="RRM_SF"/>
    <property type="match status" value="1"/>
</dbReference>
<evidence type="ECO:0000313" key="1">
    <source>
        <dbReference type="EnsemblMetazoa" id="PPA35411.1"/>
    </source>
</evidence>
<dbReference type="AlphaFoldDB" id="A0A2A6B6S7"/>
<reference evidence="2" key="1">
    <citation type="journal article" date="2008" name="Nat. Genet.">
        <title>The Pristionchus pacificus genome provides a unique perspective on nematode lifestyle and parasitism.</title>
        <authorList>
            <person name="Dieterich C."/>
            <person name="Clifton S.W."/>
            <person name="Schuster L.N."/>
            <person name="Chinwalla A."/>
            <person name="Delehaunty K."/>
            <person name="Dinkelacker I."/>
            <person name="Fulton L."/>
            <person name="Fulton R."/>
            <person name="Godfrey J."/>
            <person name="Minx P."/>
            <person name="Mitreva M."/>
            <person name="Roeseler W."/>
            <person name="Tian H."/>
            <person name="Witte H."/>
            <person name="Yang S.P."/>
            <person name="Wilson R.K."/>
            <person name="Sommer R.J."/>
        </authorList>
    </citation>
    <scope>NUCLEOTIDE SEQUENCE [LARGE SCALE GENOMIC DNA]</scope>
    <source>
        <strain evidence="2">PS312</strain>
    </source>
</reference>
<dbReference type="GO" id="GO:0003676">
    <property type="term" value="F:nucleic acid binding"/>
    <property type="evidence" value="ECO:0007669"/>
    <property type="project" value="InterPro"/>
</dbReference>
<evidence type="ECO:0000313" key="2">
    <source>
        <dbReference type="Proteomes" id="UP000005239"/>
    </source>
</evidence>
<accession>A0A8R1UNU0</accession>
<keyword evidence="2" id="KW-1185">Reference proteome</keyword>